<dbReference type="InterPro" id="IPR036236">
    <property type="entry name" value="Znf_C2H2_sf"/>
</dbReference>
<evidence type="ECO:0000313" key="14">
    <source>
        <dbReference type="Ensembl" id="ENSLCAP00010010368.1"/>
    </source>
</evidence>
<feature type="compositionally biased region" description="Low complexity" evidence="12">
    <location>
        <begin position="356"/>
        <end position="367"/>
    </location>
</feature>
<dbReference type="Ensembl" id="ENSLCAT00010010598.1">
    <property type="protein sequence ID" value="ENSLCAP00010010368.1"/>
    <property type="gene ID" value="ENSLCAG00010004945.1"/>
</dbReference>
<dbReference type="PROSITE" id="PS50001">
    <property type="entry name" value="SH2"/>
    <property type="match status" value="1"/>
</dbReference>
<name>A0A4W6CHH1_LATCA</name>
<dbReference type="Pfam" id="PF12171">
    <property type="entry name" value="zf-C2H2_jaz"/>
    <property type="match status" value="1"/>
</dbReference>
<dbReference type="InterPro" id="IPR003604">
    <property type="entry name" value="Matrin/U1-like-C_Znf_C2H2"/>
</dbReference>
<dbReference type="InterPro" id="IPR040107">
    <property type="entry name" value="Snu23"/>
</dbReference>
<feature type="compositionally biased region" description="Basic and acidic residues" evidence="12">
    <location>
        <begin position="149"/>
        <end position="159"/>
    </location>
</feature>
<dbReference type="Gene3D" id="3.30.505.10">
    <property type="entry name" value="SH2 domain"/>
    <property type="match status" value="1"/>
</dbReference>
<feature type="compositionally biased region" description="Pro residues" evidence="12">
    <location>
        <begin position="399"/>
        <end position="408"/>
    </location>
</feature>
<feature type="domain" description="SH2" evidence="13">
    <location>
        <begin position="463"/>
        <end position="571"/>
    </location>
</feature>
<dbReference type="GO" id="GO:0005737">
    <property type="term" value="C:cytoplasm"/>
    <property type="evidence" value="ECO:0007669"/>
    <property type="project" value="UniProtKB-ARBA"/>
</dbReference>
<evidence type="ECO:0000256" key="6">
    <source>
        <dbReference type="ARBA" id="ARBA00022999"/>
    </source>
</evidence>
<proteinExistence type="predicted"/>
<evidence type="ECO:0000256" key="5">
    <source>
        <dbReference type="ARBA" id="ARBA00022833"/>
    </source>
</evidence>
<dbReference type="AlphaFoldDB" id="A0A4W6CHH1"/>
<gene>
    <name evidence="14" type="primary">ZMAT2</name>
    <name evidence="14" type="synonym">zmat2</name>
</gene>
<dbReference type="SMART" id="SM00252">
    <property type="entry name" value="SH2"/>
    <property type="match status" value="1"/>
</dbReference>
<dbReference type="GO" id="GO:0000398">
    <property type="term" value="P:mRNA splicing, via spliceosome"/>
    <property type="evidence" value="ECO:0007669"/>
    <property type="project" value="InterPro"/>
</dbReference>
<sequence length="581" mass="65241">MASGSGSSKNDFRRKWDKDEYENLAQKRLAEERDRERRDGKTAPPVKRDLLRHRDYKVDLESKLGKTIVITKTTPQAEMGGYYCNVCDCVVKDSINFLDHINGKKHQRNLGMSMRVERSSLDQVKKRFEVNKKKLEEKQKEYDFEERMKELREEEEKRGLFGKRSTPKYHEPDPTADVQGWGEDEFDDEFDDDDYESPNSGDDDGSGGDYESPNDDPDGANDYEPPPSEPPEDLAHKLCPTLPIGDGDYIDNRDNHVSSRAPPAVCPRPPVSSLSPRMAGPPAGRDPSPHCGRASGKFLPEPPQIFRSNKPGRDSGSNSSPIRGPNSLDRPRTPSWKPQPEIQEPPTWSKPPALPPSSSINRSNSSARPPPNRFDGRREPPHDEAPKHNTFPLHNKSLPPRPGLPGPPSRHGDSLPPSVPSAGSLPHRLQSGKVEHRGSFAGSDRSFRPPPTASHTQELDPLWYVGKVTRGQAEGCLKRVRKDGAYLVRDSTRQLDSQPFTLMVFYQDKVYNIQIRQQNQQFLLGTGLKVQESFPSVSEIIGHYSQSPLLLIDAKNRSTSQQNQCLLSDPAGYYMTGQNWS</sequence>
<organism evidence="14 15">
    <name type="scientific">Lates calcarifer</name>
    <name type="common">Barramundi</name>
    <name type="synonym">Holocentrus calcarifer</name>
    <dbReference type="NCBI Taxonomy" id="8187"/>
    <lineage>
        <taxon>Eukaryota</taxon>
        <taxon>Metazoa</taxon>
        <taxon>Chordata</taxon>
        <taxon>Craniata</taxon>
        <taxon>Vertebrata</taxon>
        <taxon>Euteleostomi</taxon>
        <taxon>Actinopterygii</taxon>
        <taxon>Neopterygii</taxon>
        <taxon>Teleostei</taxon>
        <taxon>Neoteleostei</taxon>
        <taxon>Acanthomorphata</taxon>
        <taxon>Carangaria</taxon>
        <taxon>Carangaria incertae sedis</taxon>
        <taxon>Centropomidae</taxon>
        <taxon>Lates</taxon>
    </lineage>
</organism>
<dbReference type="Proteomes" id="UP000314980">
    <property type="component" value="Unassembled WGS sequence"/>
</dbReference>
<keyword evidence="15" id="KW-1185">Reference proteome</keyword>
<evidence type="ECO:0000256" key="1">
    <source>
        <dbReference type="ARBA" id="ARBA00002609"/>
    </source>
</evidence>
<evidence type="ECO:0000256" key="4">
    <source>
        <dbReference type="ARBA" id="ARBA00022771"/>
    </source>
</evidence>
<dbReference type="SUPFAM" id="SSF55550">
    <property type="entry name" value="SH2 domain"/>
    <property type="match status" value="1"/>
</dbReference>
<evidence type="ECO:0000256" key="2">
    <source>
        <dbReference type="ARBA" id="ARBA00004123"/>
    </source>
</evidence>
<keyword evidence="8" id="KW-0539">Nucleus</keyword>
<reference evidence="14" key="3">
    <citation type="submission" date="2025-09" db="UniProtKB">
        <authorList>
            <consortium name="Ensembl"/>
        </authorList>
    </citation>
    <scope>IDENTIFICATION</scope>
</reference>
<comment type="subcellular location">
    <subcellularLocation>
        <location evidence="2">Nucleus</location>
    </subcellularLocation>
</comment>
<evidence type="ECO:0000256" key="8">
    <source>
        <dbReference type="ARBA" id="ARBA00023242"/>
    </source>
</evidence>
<dbReference type="STRING" id="8187.ENSLCAP00010010368"/>
<feature type="region of interest" description="Disordered" evidence="12">
    <location>
        <begin position="149"/>
        <end position="458"/>
    </location>
</feature>
<dbReference type="GO" id="GO:0003677">
    <property type="term" value="F:DNA binding"/>
    <property type="evidence" value="ECO:0007669"/>
    <property type="project" value="UniProtKB-KW"/>
</dbReference>
<evidence type="ECO:0000256" key="3">
    <source>
        <dbReference type="ARBA" id="ARBA00022723"/>
    </source>
</evidence>
<keyword evidence="4" id="KW-0863">Zinc-finger</keyword>
<accession>A0A4W6CHH1</accession>
<keyword evidence="5" id="KW-0862">Zinc</keyword>
<feature type="compositionally biased region" description="Acidic residues" evidence="12">
    <location>
        <begin position="182"/>
        <end position="221"/>
    </location>
</feature>
<dbReference type="PANTHER" id="PTHR45986:SF1">
    <property type="entry name" value="ZINC FINGER MATRIN-TYPE PROTEIN 2"/>
    <property type="match status" value="1"/>
</dbReference>
<evidence type="ECO:0000256" key="11">
    <source>
        <dbReference type="PROSITE-ProRule" id="PRU00191"/>
    </source>
</evidence>
<dbReference type="InterPro" id="IPR000980">
    <property type="entry name" value="SH2"/>
</dbReference>
<feature type="compositionally biased region" description="Basic and acidic residues" evidence="12">
    <location>
        <begin position="374"/>
        <end position="387"/>
    </location>
</feature>
<dbReference type="Pfam" id="PF00017">
    <property type="entry name" value="SH2"/>
    <property type="match status" value="1"/>
</dbReference>
<dbReference type="PRINTS" id="PR00401">
    <property type="entry name" value="SH2DOMAIN"/>
</dbReference>
<feature type="compositionally biased region" description="Basic and acidic residues" evidence="12">
    <location>
        <begin position="28"/>
        <end position="48"/>
    </location>
</feature>
<dbReference type="GeneTree" id="ENSGT00390000010712"/>
<comment type="subunit">
    <text evidence="9">Component of the spliceosome B complex.</text>
</comment>
<dbReference type="SMART" id="SM00451">
    <property type="entry name" value="ZnF_U1"/>
    <property type="match status" value="1"/>
</dbReference>
<keyword evidence="3" id="KW-0479">Metal-binding</keyword>
<dbReference type="InParanoid" id="A0A4W6CHH1"/>
<dbReference type="GO" id="GO:0046540">
    <property type="term" value="C:U4/U6 x U5 tri-snRNP complex"/>
    <property type="evidence" value="ECO:0007669"/>
    <property type="project" value="TreeGrafter"/>
</dbReference>
<keyword evidence="7" id="KW-0238">DNA-binding</keyword>
<reference evidence="14" key="2">
    <citation type="submission" date="2025-08" db="UniProtKB">
        <authorList>
            <consortium name="Ensembl"/>
        </authorList>
    </citation>
    <scope>IDENTIFICATION</scope>
</reference>
<evidence type="ECO:0000313" key="15">
    <source>
        <dbReference type="Proteomes" id="UP000314980"/>
    </source>
</evidence>
<evidence type="ECO:0000256" key="9">
    <source>
        <dbReference type="ARBA" id="ARBA00063310"/>
    </source>
</evidence>
<evidence type="ECO:0000256" key="12">
    <source>
        <dbReference type="SAM" id="MobiDB-lite"/>
    </source>
</evidence>
<dbReference type="GO" id="GO:0005681">
    <property type="term" value="C:spliceosomal complex"/>
    <property type="evidence" value="ECO:0007669"/>
    <property type="project" value="InterPro"/>
</dbReference>
<evidence type="ECO:0000256" key="7">
    <source>
        <dbReference type="ARBA" id="ARBA00023125"/>
    </source>
</evidence>
<dbReference type="Gene3D" id="3.30.160.60">
    <property type="entry name" value="Classic Zinc Finger"/>
    <property type="match status" value="1"/>
</dbReference>
<evidence type="ECO:0000259" key="13">
    <source>
        <dbReference type="PROSITE" id="PS50001"/>
    </source>
</evidence>
<dbReference type="FunFam" id="3.30.160.60:FF:000282">
    <property type="entry name" value="Zinc finger, matrin-type 2"/>
    <property type="match status" value="1"/>
</dbReference>
<feature type="region of interest" description="Disordered" evidence="12">
    <location>
        <begin position="27"/>
        <end position="48"/>
    </location>
</feature>
<comment type="function">
    <text evidence="1">Involved in pre-mRNA splicing as a component of the spliceosome.</text>
</comment>
<dbReference type="FunFam" id="3.30.505.10:FF:000016">
    <property type="entry name" value="B-cell linker protein isoform 2"/>
    <property type="match status" value="1"/>
</dbReference>
<reference evidence="15" key="1">
    <citation type="submission" date="2015-09" db="EMBL/GenBank/DDBJ databases">
        <authorList>
            <person name="Sai Rama Sridatta P."/>
        </authorList>
    </citation>
    <scope>NUCLEOTIDE SEQUENCE [LARGE SCALE GENOMIC DNA]</scope>
</reference>
<evidence type="ECO:0000256" key="10">
    <source>
        <dbReference type="ARBA" id="ARBA00067762"/>
    </source>
</evidence>
<keyword evidence="6 11" id="KW-0727">SH2 domain</keyword>
<protein>
    <recommendedName>
        <fullName evidence="10">Zinc finger matrin-type protein 2</fullName>
    </recommendedName>
</protein>
<dbReference type="GO" id="GO:0008270">
    <property type="term" value="F:zinc ion binding"/>
    <property type="evidence" value="ECO:0007669"/>
    <property type="project" value="UniProtKB-KW"/>
</dbReference>
<dbReference type="InterPro" id="IPR022755">
    <property type="entry name" value="Znf_C2H2_jaz"/>
</dbReference>
<dbReference type="PANTHER" id="PTHR45986">
    <property type="entry name" value="ZINC FINGER MATRIN-TYPE PROTEIN 2"/>
    <property type="match status" value="1"/>
</dbReference>
<dbReference type="SUPFAM" id="SSF57667">
    <property type="entry name" value="beta-beta-alpha zinc fingers"/>
    <property type="match status" value="1"/>
</dbReference>
<dbReference type="InterPro" id="IPR036860">
    <property type="entry name" value="SH2_dom_sf"/>
</dbReference>